<dbReference type="Gene3D" id="3.30.70.1900">
    <property type="match status" value="1"/>
</dbReference>
<evidence type="ECO:0000313" key="2">
    <source>
        <dbReference type="EMBL" id="OAM18640.1"/>
    </source>
</evidence>
<comment type="caution">
    <text evidence="2">The sequence shown here is derived from an EMBL/GenBank/DDBJ whole genome shotgun (WGS) entry which is preliminary data.</text>
</comment>
<dbReference type="OrthoDB" id="9787241at2"/>
<feature type="domain" description="CRISPR-associated protein Cas6 C-terminal" evidence="1">
    <location>
        <begin position="185"/>
        <end position="305"/>
    </location>
</feature>
<dbReference type="Pfam" id="PF10040">
    <property type="entry name" value="CRISPR_Cas6"/>
    <property type="match status" value="1"/>
</dbReference>
<evidence type="ECO:0000313" key="3">
    <source>
        <dbReference type="Proteomes" id="UP000077589"/>
    </source>
</evidence>
<protein>
    <recommendedName>
        <fullName evidence="1">CRISPR-associated protein Cas6 C-terminal domain-containing protein</fullName>
    </recommendedName>
</protein>
<organism evidence="2 3">
    <name type="scientific">Eikenella corrodens</name>
    <dbReference type="NCBI Taxonomy" id="539"/>
    <lineage>
        <taxon>Bacteria</taxon>
        <taxon>Pseudomonadati</taxon>
        <taxon>Pseudomonadota</taxon>
        <taxon>Betaproteobacteria</taxon>
        <taxon>Neisseriales</taxon>
        <taxon>Neisseriaceae</taxon>
        <taxon>Eikenella</taxon>
    </lineage>
</organism>
<accession>A0A1A9RJY8</accession>
<dbReference type="RefSeq" id="WP_049258575.1">
    <property type="nucleotide sequence ID" value="NZ_VYYO01000007.1"/>
</dbReference>
<dbReference type="Proteomes" id="UP000077589">
    <property type="component" value="Unassembled WGS sequence"/>
</dbReference>
<dbReference type="EMBL" id="LXSG01000033">
    <property type="protein sequence ID" value="OAM18640.1"/>
    <property type="molecule type" value="Genomic_DNA"/>
</dbReference>
<name>A0A1A9RJY8_EIKCO</name>
<dbReference type="InterPro" id="IPR019267">
    <property type="entry name" value="CRISPR-assoc_Cas6_C"/>
</dbReference>
<sequence>MNPLNLPPELPIARYRLNFTVTHDLQLPPYAASTLRGVFGHALLSAACTCATRQTAHLPSCPYAQIFEPAPCTDLPSSVRQNPPPPYLIETPLFAPKHFPASADYAFDLVLFGLTRHSLPLIAAVFVQAFAKGLGAGNTGKGELTGIAVQQADGSFLTISEHGSPIERHNNSIRLPERYPTQARIQLLTPLRIQQKGKILRETELTQEIFLRQLLRRYLTLAHLHWHNHTDTAELSSQIGGQGFPPQLSWHEYHRFSNRQRQITPLSGLIGTWQLTDLPPAFSQMLYIGQWLHLGKETVFGNGQYRIIQVA</sequence>
<proteinExistence type="predicted"/>
<gene>
    <name evidence="2" type="ORF">A7P90_06875</name>
</gene>
<reference evidence="3" key="1">
    <citation type="submission" date="2016-05" db="EMBL/GenBank/DDBJ databases">
        <title>Draft genome of Corynebacterium afermentans subsp. afermentans LCDC 88199T.</title>
        <authorList>
            <person name="Bernier A.-M."/>
            <person name="Bernard K."/>
        </authorList>
    </citation>
    <scope>NUCLEOTIDE SEQUENCE [LARGE SCALE GENOMIC DNA]</scope>
    <source>
        <strain evidence="3">NML04-0072</strain>
    </source>
</reference>
<dbReference type="AlphaFoldDB" id="A0A1A9RJY8"/>
<evidence type="ECO:0000259" key="1">
    <source>
        <dbReference type="Pfam" id="PF10040"/>
    </source>
</evidence>